<dbReference type="PANTHER" id="PTHR42973">
    <property type="entry name" value="BINDING OXIDOREDUCTASE, PUTATIVE (AFU_ORTHOLOGUE AFUA_1G17690)-RELATED"/>
    <property type="match status" value="1"/>
</dbReference>
<keyword evidence="8" id="KW-1185">Reference proteome</keyword>
<protein>
    <submittedName>
        <fullName evidence="7">FAD/FMN-containing dehydrogenase</fullName>
    </submittedName>
</protein>
<dbReference type="STRING" id="200378.SAMN05216553_102618"/>
<gene>
    <name evidence="7" type="ORF">SAMN05216553_102618</name>
</gene>
<dbReference type="Pfam" id="PF01565">
    <property type="entry name" value="FAD_binding_4"/>
    <property type="match status" value="1"/>
</dbReference>
<dbReference type="InterPro" id="IPR016166">
    <property type="entry name" value="FAD-bd_PCMH"/>
</dbReference>
<dbReference type="PANTHER" id="PTHR42973:SF39">
    <property type="entry name" value="FAD-BINDING PCMH-TYPE DOMAIN-CONTAINING PROTEIN"/>
    <property type="match status" value="1"/>
</dbReference>
<organism evidence="7 8">
    <name type="scientific">Lentzea fradiae</name>
    <dbReference type="NCBI Taxonomy" id="200378"/>
    <lineage>
        <taxon>Bacteria</taxon>
        <taxon>Bacillati</taxon>
        <taxon>Actinomycetota</taxon>
        <taxon>Actinomycetes</taxon>
        <taxon>Pseudonocardiales</taxon>
        <taxon>Pseudonocardiaceae</taxon>
        <taxon>Lentzea</taxon>
    </lineage>
</organism>
<dbReference type="InterPro" id="IPR012951">
    <property type="entry name" value="BBE"/>
</dbReference>
<dbReference type="InterPro" id="IPR016169">
    <property type="entry name" value="FAD-bd_PCMH_sub2"/>
</dbReference>
<dbReference type="Proteomes" id="UP000199623">
    <property type="component" value="Unassembled WGS sequence"/>
</dbReference>
<dbReference type="Gene3D" id="3.30.465.10">
    <property type="match status" value="1"/>
</dbReference>
<evidence type="ECO:0000256" key="2">
    <source>
        <dbReference type="ARBA" id="ARBA00005466"/>
    </source>
</evidence>
<name>A0A1G7N194_9PSEU</name>
<reference evidence="8" key="1">
    <citation type="submission" date="2016-10" db="EMBL/GenBank/DDBJ databases">
        <authorList>
            <person name="Varghese N."/>
            <person name="Submissions S."/>
        </authorList>
    </citation>
    <scope>NUCLEOTIDE SEQUENCE [LARGE SCALE GENOMIC DNA]</scope>
    <source>
        <strain evidence="8">CGMCC 4.3506</strain>
    </source>
</reference>
<sequence length="461" mass="49285">MGMDRRTFLQGTALAVTGLGAGTTTAHASTGWARLKRRLGDRLVLPGDAAYDRLRQPYNHVYAQRRPAAIARCVRQEDVQACLDFASHERVPVAARSGRHSYAGYSVPENGLVVDLGGLADVRVAGGSAHVGAGARLIDVYEGVGGAGRALPAGSCGTVGIAGLTLGGGIGVIGRKYGLTCDHLTSARIVTPDGVLRTVDGHREPDLFWALRGGGGGNFGVVTSFTFRTDPAPDLAVFSLQYPAGATADVFDAWQEWIATTPDELWSGCGVSATGGPSRIGFDGTYVGSARNLHRLLDRMPAGGERTVREMTYLEAMRFFAGPADDPGLAFVASSRMLRRRVPGTRVAELVDGERDGFFQLDSWGGALSRVAPDATAFPHRDVLASAQLYVFVRDRTEAEARALLAAWRDGLGAGTTGYVNYIDPEMPDWPTAYYGRNLARLRKVARRYDPDRVLAFPQGL</sequence>
<evidence type="ECO:0000313" key="7">
    <source>
        <dbReference type="EMBL" id="SDF67697.1"/>
    </source>
</evidence>
<keyword evidence="4" id="KW-0274">FAD</keyword>
<dbReference type="PROSITE" id="PS51387">
    <property type="entry name" value="FAD_PCMH"/>
    <property type="match status" value="1"/>
</dbReference>
<keyword evidence="3" id="KW-0285">Flavoprotein</keyword>
<comment type="cofactor">
    <cofactor evidence="1">
        <name>FAD</name>
        <dbReference type="ChEBI" id="CHEBI:57692"/>
    </cofactor>
</comment>
<dbReference type="PROSITE" id="PS51318">
    <property type="entry name" value="TAT"/>
    <property type="match status" value="1"/>
</dbReference>
<evidence type="ECO:0000256" key="5">
    <source>
        <dbReference type="ARBA" id="ARBA00023002"/>
    </source>
</evidence>
<evidence type="ECO:0000256" key="1">
    <source>
        <dbReference type="ARBA" id="ARBA00001974"/>
    </source>
</evidence>
<dbReference type="EMBL" id="FNCC01000002">
    <property type="protein sequence ID" value="SDF67697.1"/>
    <property type="molecule type" value="Genomic_DNA"/>
</dbReference>
<dbReference type="GO" id="GO:0016491">
    <property type="term" value="F:oxidoreductase activity"/>
    <property type="evidence" value="ECO:0007669"/>
    <property type="project" value="UniProtKB-KW"/>
</dbReference>
<accession>A0A1G7N194</accession>
<dbReference type="Gene3D" id="3.30.43.10">
    <property type="entry name" value="Uridine Diphospho-n-acetylenolpyruvylglucosamine Reductase, domain 2"/>
    <property type="match status" value="1"/>
</dbReference>
<dbReference type="InterPro" id="IPR016167">
    <property type="entry name" value="FAD-bd_PCMH_sub1"/>
</dbReference>
<evidence type="ECO:0000256" key="4">
    <source>
        <dbReference type="ARBA" id="ARBA00022827"/>
    </source>
</evidence>
<comment type="similarity">
    <text evidence="2">Belongs to the oxygen-dependent FAD-linked oxidoreductase family.</text>
</comment>
<dbReference type="InterPro" id="IPR006311">
    <property type="entry name" value="TAT_signal"/>
</dbReference>
<evidence type="ECO:0000256" key="3">
    <source>
        <dbReference type="ARBA" id="ARBA00022630"/>
    </source>
</evidence>
<dbReference type="AlphaFoldDB" id="A0A1G7N194"/>
<dbReference type="InterPro" id="IPR006094">
    <property type="entry name" value="Oxid_FAD_bind_N"/>
</dbReference>
<dbReference type="Gene3D" id="3.40.462.20">
    <property type="match status" value="1"/>
</dbReference>
<evidence type="ECO:0000313" key="8">
    <source>
        <dbReference type="Proteomes" id="UP000199623"/>
    </source>
</evidence>
<proteinExistence type="inferred from homology"/>
<dbReference type="Pfam" id="PF08031">
    <property type="entry name" value="BBE"/>
    <property type="match status" value="1"/>
</dbReference>
<dbReference type="GO" id="GO:0071949">
    <property type="term" value="F:FAD binding"/>
    <property type="evidence" value="ECO:0007669"/>
    <property type="project" value="InterPro"/>
</dbReference>
<dbReference type="InterPro" id="IPR036318">
    <property type="entry name" value="FAD-bd_PCMH-like_sf"/>
</dbReference>
<evidence type="ECO:0000259" key="6">
    <source>
        <dbReference type="PROSITE" id="PS51387"/>
    </source>
</evidence>
<dbReference type="SUPFAM" id="SSF56176">
    <property type="entry name" value="FAD-binding/transporter-associated domain-like"/>
    <property type="match status" value="1"/>
</dbReference>
<keyword evidence="5" id="KW-0560">Oxidoreductase</keyword>
<feature type="domain" description="FAD-binding PCMH-type" evidence="6">
    <location>
        <begin position="63"/>
        <end position="232"/>
    </location>
</feature>
<dbReference type="InterPro" id="IPR050416">
    <property type="entry name" value="FAD-linked_Oxidoreductase"/>
</dbReference>